<feature type="region of interest" description="Disordered" evidence="2">
    <location>
        <begin position="1"/>
        <end position="25"/>
    </location>
</feature>
<name>A0AAE1TWU5_9EUCA</name>
<reference evidence="3" key="1">
    <citation type="submission" date="2023-11" db="EMBL/GenBank/DDBJ databases">
        <title>Genome assemblies of two species of porcelain crab, Petrolisthes cinctipes and Petrolisthes manimaculis (Anomura: Porcellanidae).</title>
        <authorList>
            <person name="Angst P."/>
        </authorList>
    </citation>
    <scope>NUCLEOTIDE SEQUENCE</scope>
    <source>
        <strain evidence="3">PB745_02</strain>
        <tissue evidence="3">Gill</tissue>
    </source>
</reference>
<dbReference type="Gene3D" id="1.20.5.340">
    <property type="match status" value="1"/>
</dbReference>
<protein>
    <submittedName>
        <fullName evidence="3">Uncharacterized protein</fullName>
    </submittedName>
</protein>
<sequence length="106" mass="11382">MSSDGDGGRGGEDVSGGEQQRRVDIDIDTLETDIDTLETDIETLDIDIDILEIDIDTLEIEDIKSLPDSSHGQGTMCGLLLVEPLVICVGGSLQDSRCVGSCCRPW</sequence>
<comment type="caution">
    <text evidence="3">The sequence shown here is derived from an EMBL/GenBank/DDBJ whole genome shotgun (WGS) entry which is preliminary data.</text>
</comment>
<dbReference type="EMBL" id="JAWZYT010003071">
    <property type="protein sequence ID" value="KAK4300366.1"/>
    <property type="molecule type" value="Genomic_DNA"/>
</dbReference>
<accession>A0AAE1TWU5</accession>
<evidence type="ECO:0000256" key="2">
    <source>
        <dbReference type="SAM" id="MobiDB-lite"/>
    </source>
</evidence>
<gene>
    <name evidence="3" type="ORF">Pmani_027428</name>
</gene>
<dbReference type="Proteomes" id="UP001292094">
    <property type="component" value="Unassembled WGS sequence"/>
</dbReference>
<proteinExistence type="predicted"/>
<evidence type="ECO:0000313" key="3">
    <source>
        <dbReference type="EMBL" id="KAK4300366.1"/>
    </source>
</evidence>
<evidence type="ECO:0000313" key="4">
    <source>
        <dbReference type="Proteomes" id="UP001292094"/>
    </source>
</evidence>
<keyword evidence="4" id="KW-1185">Reference proteome</keyword>
<dbReference type="AlphaFoldDB" id="A0AAE1TWU5"/>
<feature type="coiled-coil region" evidence="1">
    <location>
        <begin position="27"/>
        <end position="61"/>
    </location>
</feature>
<evidence type="ECO:0000256" key="1">
    <source>
        <dbReference type="SAM" id="Coils"/>
    </source>
</evidence>
<feature type="compositionally biased region" description="Basic and acidic residues" evidence="2">
    <location>
        <begin position="1"/>
        <end position="12"/>
    </location>
</feature>
<organism evidence="3 4">
    <name type="scientific">Petrolisthes manimaculis</name>
    <dbReference type="NCBI Taxonomy" id="1843537"/>
    <lineage>
        <taxon>Eukaryota</taxon>
        <taxon>Metazoa</taxon>
        <taxon>Ecdysozoa</taxon>
        <taxon>Arthropoda</taxon>
        <taxon>Crustacea</taxon>
        <taxon>Multicrustacea</taxon>
        <taxon>Malacostraca</taxon>
        <taxon>Eumalacostraca</taxon>
        <taxon>Eucarida</taxon>
        <taxon>Decapoda</taxon>
        <taxon>Pleocyemata</taxon>
        <taxon>Anomura</taxon>
        <taxon>Galatheoidea</taxon>
        <taxon>Porcellanidae</taxon>
        <taxon>Petrolisthes</taxon>
    </lineage>
</organism>
<keyword evidence="1" id="KW-0175">Coiled coil</keyword>